<comment type="caution">
    <text evidence="17">The sequence shown here is derived from an EMBL/GenBank/DDBJ whole genome shotgun (WGS) entry which is preliminary data.</text>
</comment>
<dbReference type="NCBIfam" id="NF004978">
    <property type="entry name" value="PRK06354.1"/>
    <property type="match status" value="1"/>
</dbReference>
<dbReference type="InterPro" id="IPR015795">
    <property type="entry name" value="Pyrv_Knase_C"/>
</dbReference>
<dbReference type="RefSeq" id="WP_103789872.1">
    <property type="nucleotide sequence ID" value="NZ_PQVF01000010.1"/>
</dbReference>
<dbReference type="SUPFAM" id="SSF52935">
    <property type="entry name" value="PK C-terminal domain-like"/>
    <property type="match status" value="1"/>
</dbReference>
<dbReference type="UniPathway" id="UPA00109">
    <property type="reaction ID" value="UER00188"/>
</dbReference>
<feature type="domain" description="Pyruvate kinase barrel" evidence="15">
    <location>
        <begin position="6"/>
        <end position="324"/>
    </location>
</feature>
<keyword evidence="7" id="KW-0547">Nucleotide-binding</keyword>
<evidence type="ECO:0000259" key="16">
    <source>
        <dbReference type="Pfam" id="PF02887"/>
    </source>
</evidence>
<dbReference type="Proteomes" id="UP000236893">
    <property type="component" value="Unassembled WGS sequence"/>
</dbReference>
<keyword evidence="5 14" id="KW-0808">Transferase</keyword>
<feature type="domain" description="Pyruvate kinase C-terminal" evidence="16">
    <location>
        <begin position="360"/>
        <end position="472"/>
    </location>
</feature>
<evidence type="ECO:0000256" key="11">
    <source>
        <dbReference type="ARBA" id="ARBA00023152"/>
    </source>
</evidence>
<keyword evidence="11 14" id="KW-0324">Glycolysis</keyword>
<evidence type="ECO:0000313" key="17">
    <source>
        <dbReference type="EMBL" id="POY35598.1"/>
    </source>
</evidence>
<reference evidence="17 18" key="1">
    <citation type="submission" date="2018-01" db="EMBL/GenBank/DDBJ databases">
        <authorList>
            <person name="Gaut B.S."/>
            <person name="Morton B.R."/>
            <person name="Clegg M.T."/>
            <person name="Duvall M.R."/>
        </authorList>
    </citation>
    <scope>NUCLEOTIDE SEQUENCE [LARGE SCALE GENOMIC DNA]</scope>
    <source>
        <strain evidence="17 18">HR-AV</strain>
    </source>
</reference>
<dbReference type="FunFam" id="2.40.33.10:FF:000001">
    <property type="entry name" value="Pyruvate kinase"/>
    <property type="match status" value="1"/>
</dbReference>
<dbReference type="OrthoDB" id="9812123at2"/>
<dbReference type="Gene3D" id="2.40.33.10">
    <property type="entry name" value="PK beta-barrel domain-like"/>
    <property type="match status" value="1"/>
</dbReference>
<dbReference type="GO" id="GO:0005524">
    <property type="term" value="F:ATP binding"/>
    <property type="evidence" value="ECO:0007669"/>
    <property type="project" value="UniProtKB-KW"/>
</dbReference>
<dbReference type="Gene3D" id="3.40.1380.20">
    <property type="entry name" value="Pyruvate kinase, C-terminal domain"/>
    <property type="match status" value="1"/>
</dbReference>
<dbReference type="GO" id="GO:0030955">
    <property type="term" value="F:potassium ion binding"/>
    <property type="evidence" value="ECO:0007669"/>
    <property type="project" value="UniProtKB-UniRule"/>
</dbReference>
<dbReference type="NCBIfam" id="NF004491">
    <property type="entry name" value="PRK05826.1"/>
    <property type="match status" value="1"/>
</dbReference>
<dbReference type="Pfam" id="PF00224">
    <property type="entry name" value="PK"/>
    <property type="match status" value="1"/>
</dbReference>
<keyword evidence="10 14" id="KW-0460">Magnesium</keyword>
<dbReference type="InterPro" id="IPR015813">
    <property type="entry name" value="Pyrv/PenolPyrv_kinase-like_dom"/>
</dbReference>
<keyword evidence="9" id="KW-0067">ATP-binding</keyword>
<evidence type="ECO:0000313" key="18">
    <source>
        <dbReference type="Proteomes" id="UP000236893"/>
    </source>
</evidence>
<evidence type="ECO:0000259" key="15">
    <source>
        <dbReference type="Pfam" id="PF00224"/>
    </source>
</evidence>
<comment type="pathway">
    <text evidence="2 14">Carbohydrate degradation; glycolysis; pyruvate from D-glyceraldehyde 3-phosphate: step 5/5.</text>
</comment>
<evidence type="ECO:0000256" key="1">
    <source>
        <dbReference type="ARBA" id="ARBA00001958"/>
    </source>
</evidence>
<evidence type="ECO:0000256" key="14">
    <source>
        <dbReference type="RuleBase" id="RU000504"/>
    </source>
</evidence>
<name>A0A2S4ZZ18_9SPHI</name>
<comment type="catalytic activity">
    <reaction evidence="14">
        <text>pyruvate + ATP = phosphoenolpyruvate + ADP + H(+)</text>
        <dbReference type="Rhea" id="RHEA:18157"/>
        <dbReference type="ChEBI" id="CHEBI:15361"/>
        <dbReference type="ChEBI" id="CHEBI:15378"/>
        <dbReference type="ChEBI" id="CHEBI:30616"/>
        <dbReference type="ChEBI" id="CHEBI:58702"/>
        <dbReference type="ChEBI" id="CHEBI:456216"/>
        <dbReference type="EC" id="2.7.1.40"/>
    </reaction>
</comment>
<proteinExistence type="inferred from homology"/>
<dbReference type="EC" id="2.7.1.40" evidence="4 13"/>
<gene>
    <name evidence="17" type="primary">pyk</name>
    <name evidence="17" type="ORF">C3K47_14475</name>
</gene>
<evidence type="ECO:0000256" key="2">
    <source>
        <dbReference type="ARBA" id="ARBA00004997"/>
    </source>
</evidence>
<dbReference type="InterPro" id="IPR011037">
    <property type="entry name" value="Pyrv_Knase-like_insert_dom_sf"/>
</dbReference>
<keyword evidence="6" id="KW-0479">Metal-binding</keyword>
<evidence type="ECO:0000256" key="9">
    <source>
        <dbReference type="ARBA" id="ARBA00022840"/>
    </source>
</evidence>
<dbReference type="SUPFAM" id="SSF50800">
    <property type="entry name" value="PK beta-barrel domain-like"/>
    <property type="match status" value="1"/>
</dbReference>
<dbReference type="InterPro" id="IPR040442">
    <property type="entry name" value="Pyrv_kinase-like_dom_sf"/>
</dbReference>
<dbReference type="GO" id="GO:0000287">
    <property type="term" value="F:magnesium ion binding"/>
    <property type="evidence" value="ECO:0007669"/>
    <property type="project" value="UniProtKB-UniRule"/>
</dbReference>
<evidence type="ECO:0000256" key="7">
    <source>
        <dbReference type="ARBA" id="ARBA00022741"/>
    </source>
</evidence>
<dbReference type="NCBIfam" id="TIGR01064">
    <property type="entry name" value="pyruv_kin"/>
    <property type="match status" value="1"/>
</dbReference>
<dbReference type="EMBL" id="PQVF01000010">
    <property type="protein sequence ID" value="POY35598.1"/>
    <property type="molecule type" value="Genomic_DNA"/>
</dbReference>
<keyword evidence="8 14" id="KW-0418">Kinase</keyword>
<organism evidence="17 18">
    <name type="scientific">Solitalea longa</name>
    <dbReference type="NCBI Taxonomy" id="2079460"/>
    <lineage>
        <taxon>Bacteria</taxon>
        <taxon>Pseudomonadati</taxon>
        <taxon>Bacteroidota</taxon>
        <taxon>Sphingobacteriia</taxon>
        <taxon>Sphingobacteriales</taxon>
        <taxon>Sphingobacteriaceae</taxon>
        <taxon>Solitalea</taxon>
    </lineage>
</organism>
<dbReference type="Gene3D" id="3.20.20.60">
    <property type="entry name" value="Phosphoenolpyruvate-binding domains"/>
    <property type="match status" value="1"/>
</dbReference>
<evidence type="ECO:0000256" key="13">
    <source>
        <dbReference type="NCBIfam" id="TIGR01064"/>
    </source>
</evidence>
<evidence type="ECO:0000256" key="8">
    <source>
        <dbReference type="ARBA" id="ARBA00022777"/>
    </source>
</evidence>
<dbReference type="GO" id="GO:0016301">
    <property type="term" value="F:kinase activity"/>
    <property type="evidence" value="ECO:0007669"/>
    <property type="project" value="UniProtKB-KW"/>
</dbReference>
<evidence type="ECO:0000256" key="4">
    <source>
        <dbReference type="ARBA" id="ARBA00012142"/>
    </source>
</evidence>
<dbReference type="PRINTS" id="PR01050">
    <property type="entry name" value="PYRUVTKNASE"/>
</dbReference>
<evidence type="ECO:0000256" key="10">
    <source>
        <dbReference type="ARBA" id="ARBA00022842"/>
    </source>
</evidence>
<dbReference type="InterPro" id="IPR001697">
    <property type="entry name" value="Pyr_Knase"/>
</dbReference>
<comment type="similarity">
    <text evidence="3 14">Belongs to the pyruvate kinase family.</text>
</comment>
<evidence type="ECO:0000256" key="3">
    <source>
        <dbReference type="ARBA" id="ARBA00008663"/>
    </source>
</evidence>
<dbReference type="PROSITE" id="PS00110">
    <property type="entry name" value="PYRUVATE_KINASE"/>
    <property type="match status" value="1"/>
</dbReference>
<evidence type="ECO:0000256" key="12">
    <source>
        <dbReference type="ARBA" id="ARBA00023317"/>
    </source>
</evidence>
<dbReference type="GO" id="GO:0004743">
    <property type="term" value="F:pyruvate kinase activity"/>
    <property type="evidence" value="ECO:0007669"/>
    <property type="project" value="UniProtKB-UniRule"/>
</dbReference>
<dbReference type="SUPFAM" id="SSF51621">
    <property type="entry name" value="Phosphoenolpyruvate/pyruvate domain"/>
    <property type="match status" value="1"/>
</dbReference>
<dbReference type="InterPro" id="IPR015793">
    <property type="entry name" value="Pyrv_Knase_brl"/>
</dbReference>
<comment type="cofactor">
    <cofactor evidence="1">
        <name>K(+)</name>
        <dbReference type="ChEBI" id="CHEBI:29103"/>
    </cofactor>
</comment>
<sequence>MKELHNRTKIVATLGPASAKKEVLIEMIKAGLNVCRINFSHGKHEEHQFTIDLIREINKEYKFNVGILADLQGPKIRIGDMENNGVAFETGDVVNIVTTPKLGDKNSIYITYTAFPKDVNAGEVFLLDDGKMQMRVLETNKIDTVKAEVLYSGVLSSKKGVNLPFTKTSTPSLTDKDREDLDFALKNNIEWIGLSFVREAQDIIDLKKIIAQQGSIAKVIAKIEKPEAIENIDSIIDVTDGVMVARGDLGVEMPMEEVPLLQKQIVKKCTTLAKPVIIATQMMDSMVTNPRPTRAEANDVANSVLDGADAVMLSNETSVGTYPVIVIESMSKIIRNIEAGMYPYYNDSQIEEHPETFLADSVCNSAVYLAEKTNAEAIISMSWSGYSAYQIASQRPKARTYVFTANRDLMNSIGLIWGVKVFYYDKFETTDNTIKEVNNILKEQGFVNEGDVIINTASTPITEKGRTNTLKVSIA</sequence>
<dbReference type="PANTHER" id="PTHR11817">
    <property type="entry name" value="PYRUVATE KINASE"/>
    <property type="match status" value="1"/>
</dbReference>
<evidence type="ECO:0000256" key="5">
    <source>
        <dbReference type="ARBA" id="ARBA00022679"/>
    </source>
</evidence>
<dbReference type="InterPro" id="IPR015806">
    <property type="entry name" value="Pyrv_Knase_insert_dom_sf"/>
</dbReference>
<keyword evidence="12 17" id="KW-0670">Pyruvate</keyword>
<evidence type="ECO:0000256" key="6">
    <source>
        <dbReference type="ARBA" id="ARBA00022723"/>
    </source>
</evidence>
<protein>
    <recommendedName>
        <fullName evidence="4 13">Pyruvate kinase</fullName>
        <ecNumber evidence="4 13">2.7.1.40</ecNumber>
    </recommendedName>
</protein>
<dbReference type="AlphaFoldDB" id="A0A2S4ZZ18"/>
<keyword evidence="18" id="KW-1185">Reference proteome</keyword>
<dbReference type="InterPro" id="IPR036918">
    <property type="entry name" value="Pyrv_Knase_C_sf"/>
</dbReference>
<accession>A0A2S4ZZ18</accession>
<dbReference type="InterPro" id="IPR018209">
    <property type="entry name" value="Pyrv_Knase_AS"/>
</dbReference>
<dbReference type="Pfam" id="PF02887">
    <property type="entry name" value="PK_C"/>
    <property type="match status" value="1"/>
</dbReference>